<feature type="domain" description="NAD(P)-binding" evidence="1">
    <location>
        <begin position="34"/>
        <end position="290"/>
    </location>
</feature>
<dbReference type="InterPro" id="IPR036291">
    <property type="entry name" value="NAD(P)-bd_dom_sf"/>
</dbReference>
<protein>
    <submittedName>
        <fullName evidence="2">NAD-dependent epimerase/dehydratase</fullName>
    </submittedName>
</protein>
<dbReference type="OrthoDB" id="9801785at2"/>
<organism evidence="2 3">
    <name type="scientific">Acidimicrobium ferrooxidans (strain DSM 10331 / JCM 15462 / NBRC 103882 / ICP)</name>
    <dbReference type="NCBI Taxonomy" id="525909"/>
    <lineage>
        <taxon>Bacteria</taxon>
        <taxon>Bacillati</taxon>
        <taxon>Actinomycetota</taxon>
        <taxon>Acidimicrobiia</taxon>
        <taxon>Acidimicrobiales</taxon>
        <taxon>Acidimicrobiaceae</taxon>
        <taxon>Acidimicrobium</taxon>
    </lineage>
</organism>
<dbReference type="AlphaFoldDB" id="C7LY87"/>
<name>C7LY87_ACIFD</name>
<dbReference type="HOGENOM" id="CLU_007383_1_7_11"/>
<dbReference type="RefSeq" id="WP_015798184.1">
    <property type="nucleotide sequence ID" value="NC_013124.1"/>
</dbReference>
<keyword evidence="3" id="KW-1185">Reference proteome</keyword>
<dbReference type="SUPFAM" id="SSF51735">
    <property type="entry name" value="NAD(P)-binding Rossmann-fold domains"/>
    <property type="match status" value="1"/>
</dbReference>
<evidence type="ECO:0000313" key="2">
    <source>
        <dbReference type="EMBL" id="ACU53695.1"/>
    </source>
</evidence>
<dbReference type="InterPro" id="IPR016040">
    <property type="entry name" value="NAD(P)-bd_dom"/>
</dbReference>
<dbReference type="PANTHER" id="PTHR43000">
    <property type="entry name" value="DTDP-D-GLUCOSE 4,6-DEHYDRATASE-RELATED"/>
    <property type="match status" value="1"/>
</dbReference>
<dbReference type="STRING" id="525909.Afer_0745"/>
<dbReference type="Gene3D" id="3.90.25.10">
    <property type="entry name" value="UDP-galactose 4-epimerase, domain 1"/>
    <property type="match status" value="1"/>
</dbReference>
<dbReference type="Proteomes" id="UP000000771">
    <property type="component" value="Chromosome"/>
</dbReference>
<evidence type="ECO:0000313" key="3">
    <source>
        <dbReference type="Proteomes" id="UP000000771"/>
    </source>
</evidence>
<dbReference type="EMBL" id="CP001631">
    <property type="protein sequence ID" value="ACU53695.1"/>
    <property type="molecule type" value="Genomic_DNA"/>
</dbReference>
<accession>C7LY87</accession>
<dbReference type="Gene3D" id="3.40.50.720">
    <property type="entry name" value="NAD(P)-binding Rossmann-like Domain"/>
    <property type="match status" value="1"/>
</dbReference>
<dbReference type="Pfam" id="PF16363">
    <property type="entry name" value="GDP_Man_Dehyd"/>
    <property type="match status" value="1"/>
</dbReference>
<evidence type="ECO:0000259" key="1">
    <source>
        <dbReference type="Pfam" id="PF16363"/>
    </source>
</evidence>
<dbReference type="KEGG" id="afo:Afer_0745"/>
<gene>
    <name evidence="2" type="ordered locus">Afer_0745</name>
</gene>
<sequence length="308" mass="32506">MRALVTGSRGFVGTWLRAHLGAAGDEVVELPADLDVTDRAAIGAWMRTHGAAIEACYHLAAQASVARSFEDPGHTWLTNALGTQFLVEALSEAAPAATLLVVSSSEVYGAPAPDELPVDEDAPLRPTSPYAASKVGAEAAGLEGAWGRGLRVVIARPFNHIGPGQSEAFVIPSLVGRVVEAHRNGERVIRVGNLAARRDFSDVRDVVAAYRALVVDGHDRGVYNVCSGQAYSIREVLELIVRAADASLEVVVDPALLRPVDVPVIVGNPARLVAHTGVRFHHSLEATIEELVTSALRGPTATGGFVDR</sequence>
<dbReference type="eggNOG" id="COG0451">
    <property type="taxonomic scope" value="Bacteria"/>
</dbReference>
<proteinExistence type="predicted"/>
<reference evidence="2 3" key="1">
    <citation type="journal article" date="2009" name="Stand. Genomic Sci.">
        <title>Complete genome sequence of Acidimicrobium ferrooxidans type strain (ICP).</title>
        <authorList>
            <person name="Clum A."/>
            <person name="Nolan M."/>
            <person name="Lang E."/>
            <person name="Glavina Del Rio T."/>
            <person name="Tice H."/>
            <person name="Copeland A."/>
            <person name="Cheng J.F."/>
            <person name="Lucas S."/>
            <person name="Chen F."/>
            <person name="Bruce D."/>
            <person name="Goodwin L."/>
            <person name="Pitluck S."/>
            <person name="Ivanova N."/>
            <person name="Mavrommatis K."/>
            <person name="Mikhailova N."/>
            <person name="Pati A."/>
            <person name="Chen A."/>
            <person name="Palaniappan K."/>
            <person name="Goker M."/>
            <person name="Spring S."/>
            <person name="Land M."/>
            <person name="Hauser L."/>
            <person name="Chang Y.J."/>
            <person name="Jeffries C.C."/>
            <person name="Chain P."/>
            <person name="Bristow J."/>
            <person name="Eisen J.A."/>
            <person name="Markowitz V."/>
            <person name="Hugenholtz P."/>
            <person name="Kyrpides N.C."/>
            <person name="Klenk H.P."/>
            <person name="Lapidus A."/>
        </authorList>
    </citation>
    <scope>NUCLEOTIDE SEQUENCE [LARGE SCALE GENOMIC DNA]</scope>
    <source>
        <strain evidence="3">DSM 10331 / JCM 15462 / NBRC 103882 / ICP</strain>
    </source>
</reference>